<dbReference type="EMBL" id="JAAIUW010000005">
    <property type="protein sequence ID" value="KAF7829523.1"/>
    <property type="molecule type" value="Genomic_DNA"/>
</dbReference>
<organism evidence="2 3">
    <name type="scientific">Senna tora</name>
    <dbReference type="NCBI Taxonomy" id="362788"/>
    <lineage>
        <taxon>Eukaryota</taxon>
        <taxon>Viridiplantae</taxon>
        <taxon>Streptophyta</taxon>
        <taxon>Embryophyta</taxon>
        <taxon>Tracheophyta</taxon>
        <taxon>Spermatophyta</taxon>
        <taxon>Magnoliopsida</taxon>
        <taxon>eudicotyledons</taxon>
        <taxon>Gunneridae</taxon>
        <taxon>Pentapetalae</taxon>
        <taxon>rosids</taxon>
        <taxon>fabids</taxon>
        <taxon>Fabales</taxon>
        <taxon>Fabaceae</taxon>
        <taxon>Caesalpinioideae</taxon>
        <taxon>Cassia clade</taxon>
        <taxon>Senna</taxon>
    </lineage>
</organism>
<reference evidence="2" key="1">
    <citation type="submission" date="2020-09" db="EMBL/GenBank/DDBJ databases">
        <title>Genome-Enabled Discovery of Anthraquinone Biosynthesis in Senna tora.</title>
        <authorList>
            <person name="Kang S.-H."/>
            <person name="Pandey R.P."/>
            <person name="Lee C.-M."/>
            <person name="Sim J.-S."/>
            <person name="Jeong J.-T."/>
            <person name="Choi B.-S."/>
            <person name="Jung M."/>
            <person name="Ginzburg D."/>
            <person name="Zhao K."/>
            <person name="Won S.Y."/>
            <person name="Oh T.-J."/>
            <person name="Yu Y."/>
            <person name="Kim N.-H."/>
            <person name="Lee O.R."/>
            <person name="Lee T.-H."/>
            <person name="Bashyal P."/>
            <person name="Kim T.-S."/>
            <person name="Lee W.-H."/>
            <person name="Kawkins C."/>
            <person name="Kim C.-K."/>
            <person name="Kim J.S."/>
            <person name="Ahn B.O."/>
            <person name="Rhee S.Y."/>
            <person name="Sohng J.K."/>
        </authorList>
    </citation>
    <scope>NUCLEOTIDE SEQUENCE</scope>
    <source>
        <tissue evidence="2">Leaf</tissue>
    </source>
</reference>
<dbReference type="Proteomes" id="UP000634136">
    <property type="component" value="Unassembled WGS sequence"/>
</dbReference>
<comment type="caution">
    <text evidence="2">The sequence shown here is derived from an EMBL/GenBank/DDBJ whole genome shotgun (WGS) entry which is preliminary data.</text>
</comment>
<evidence type="ECO:0000313" key="2">
    <source>
        <dbReference type="EMBL" id="KAF7829523.1"/>
    </source>
</evidence>
<gene>
    <name evidence="2" type="ORF">G2W53_011856</name>
</gene>
<feature type="compositionally biased region" description="Polar residues" evidence="1">
    <location>
        <begin position="7"/>
        <end position="18"/>
    </location>
</feature>
<sequence length="56" mass="6241">MRYLSPQAINSARYSTLSDPKPESFKGRDSSSSFACRRNLKVGVAYGVMVVWRGRG</sequence>
<keyword evidence="3" id="KW-1185">Reference proteome</keyword>
<feature type="region of interest" description="Disordered" evidence="1">
    <location>
        <begin position="1"/>
        <end position="32"/>
    </location>
</feature>
<accession>A0A834TW67</accession>
<evidence type="ECO:0000313" key="3">
    <source>
        <dbReference type="Proteomes" id="UP000634136"/>
    </source>
</evidence>
<protein>
    <submittedName>
        <fullName evidence="2">Uncharacterized protein</fullName>
    </submittedName>
</protein>
<evidence type="ECO:0000256" key="1">
    <source>
        <dbReference type="SAM" id="MobiDB-lite"/>
    </source>
</evidence>
<dbReference type="AlphaFoldDB" id="A0A834TW67"/>
<feature type="compositionally biased region" description="Basic and acidic residues" evidence="1">
    <location>
        <begin position="20"/>
        <end position="29"/>
    </location>
</feature>
<proteinExistence type="predicted"/>
<name>A0A834TW67_9FABA</name>